<evidence type="ECO:0000313" key="3">
    <source>
        <dbReference type="Proteomes" id="UP000228561"/>
    </source>
</evidence>
<reference evidence="3" key="1">
    <citation type="submission" date="2017-09" db="EMBL/GenBank/DDBJ databases">
        <title>Depth-based differentiation of microbial function through sediment-hosted aquifers and enrichment of novel symbionts in the deep terrestrial subsurface.</title>
        <authorList>
            <person name="Probst A.J."/>
            <person name="Ladd B."/>
            <person name="Jarett J.K."/>
            <person name="Geller-Mcgrath D.E."/>
            <person name="Sieber C.M.K."/>
            <person name="Emerson J.B."/>
            <person name="Anantharaman K."/>
            <person name="Thomas B.C."/>
            <person name="Malmstrom R."/>
            <person name="Stieglmeier M."/>
            <person name="Klingl A."/>
            <person name="Woyke T."/>
            <person name="Ryan C.M."/>
            <person name="Banfield J.F."/>
        </authorList>
    </citation>
    <scope>NUCLEOTIDE SEQUENCE [LARGE SCALE GENOMIC DNA]</scope>
</reference>
<accession>A0A2M7B958</accession>
<protein>
    <submittedName>
        <fullName evidence="2">Uncharacterized protein</fullName>
    </submittedName>
</protein>
<evidence type="ECO:0000256" key="1">
    <source>
        <dbReference type="SAM" id="Phobius"/>
    </source>
</evidence>
<gene>
    <name evidence="2" type="ORF">COS58_01245</name>
</gene>
<feature type="transmembrane region" description="Helical" evidence="1">
    <location>
        <begin position="57"/>
        <end position="74"/>
    </location>
</feature>
<proteinExistence type="predicted"/>
<keyword evidence="1" id="KW-0472">Membrane</keyword>
<keyword evidence="1" id="KW-0812">Transmembrane</keyword>
<comment type="caution">
    <text evidence="2">The sequence shown here is derived from an EMBL/GenBank/DDBJ whole genome shotgun (WGS) entry which is preliminary data.</text>
</comment>
<name>A0A2M7B958_9BACT</name>
<dbReference type="Proteomes" id="UP000228561">
    <property type="component" value="Unassembled WGS sequence"/>
</dbReference>
<sequence length="75" mass="8536">MNNEEKPVIFHEEGTAKINPKYTASQELVTETSDRMIKLLMKISGGTIKSEKTARKIIFILIAVMIAISVYWFFA</sequence>
<dbReference type="AlphaFoldDB" id="A0A2M7B958"/>
<keyword evidence="1" id="KW-1133">Transmembrane helix</keyword>
<dbReference type="EMBL" id="PEVG01000014">
    <property type="protein sequence ID" value="PIU99657.1"/>
    <property type="molecule type" value="Genomic_DNA"/>
</dbReference>
<evidence type="ECO:0000313" key="2">
    <source>
        <dbReference type="EMBL" id="PIU99657.1"/>
    </source>
</evidence>
<organism evidence="2 3">
    <name type="scientific">Candidatus Tagabacteria bacterium CG03_land_8_20_14_0_80_41_22</name>
    <dbReference type="NCBI Taxonomy" id="1975020"/>
    <lineage>
        <taxon>Bacteria</taxon>
        <taxon>Candidatus Tagaibacteriota</taxon>
    </lineage>
</organism>